<dbReference type="Proteomes" id="UP000245461">
    <property type="component" value="Unassembled WGS sequence"/>
</dbReference>
<evidence type="ECO:0000259" key="2">
    <source>
        <dbReference type="Pfam" id="PF05899"/>
    </source>
</evidence>
<dbReference type="SUPFAM" id="SSF51182">
    <property type="entry name" value="RmlC-like cupins"/>
    <property type="match status" value="1"/>
</dbReference>
<comment type="caution">
    <text evidence="3">The sequence shown here is derived from an EMBL/GenBank/DDBJ whole genome shotgun (WGS) entry which is preliminary data.</text>
</comment>
<proteinExistence type="predicted"/>
<name>A0A317EG05_9PROT</name>
<dbReference type="PANTHER" id="PTHR40943">
    <property type="entry name" value="CYTOPLASMIC PROTEIN-RELATED"/>
    <property type="match status" value="1"/>
</dbReference>
<organism evidence="3 4">
    <name type="scientific">Zavarzinia aquatilis</name>
    <dbReference type="NCBI Taxonomy" id="2211142"/>
    <lineage>
        <taxon>Bacteria</taxon>
        <taxon>Pseudomonadati</taxon>
        <taxon>Pseudomonadota</taxon>
        <taxon>Alphaproteobacteria</taxon>
        <taxon>Rhodospirillales</taxon>
        <taxon>Zavarziniaceae</taxon>
        <taxon>Zavarzinia</taxon>
    </lineage>
</organism>
<gene>
    <name evidence="3" type="ORF">DKG74_05550</name>
</gene>
<dbReference type="EMBL" id="QGLE01000002">
    <property type="protein sequence ID" value="PWR25226.1"/>
    <property type="molecule type" value="Genomic_DNA"/>
</dbReference>
<evidence type="ECO:0000256" key="1">
    <source>
        <dbReference type="SAM" id="MobiDB-lite"/>
    </source>
</evidence>
<reference evidence="3 4" key="1">
    <citation type="submission" date="2018-05" db="EMBL/GenBank/DDBJ databases">
        <title>Zavarzinia sp. HR-AS.</title>
        <authorList>
            <person name="Lee Y."/>
            <person name="Jeon C.O."/>
        </authorList>
    </citation>
    <scope>NUCLEOTIDE SEQUENCE [LARGE SCALE GENOMIC DNA]</scope>
    <source>
        <strain evidence="3 4">HR-AS</strain>
    </source>
</reference>
<accession>A0A317EG05</accession>
<dbReference type="OrthoDB" id="9799053at2"/>
<dbReference type="AlphaFoldDB" id="A0A317EG05"/>
<dbReference type="InterPro" id="IPR014710">
    <property type="entry name" value="RmlC-like_jellyroll"/>
</dbReference>
<dbReference type="Pfam" id="PF05899">
    <property type="entry name" value="Cupin_3"/>
    <property type="match status" value="1"/>
</dbReference>
<protein>
    <submittedName>
        <fullName evidence="3">Cupin</fullName>
    </submittedName>
</protein>
<dbReference type="Gene3D" id="2.60.120.10">
    <property type="entry name" value="Jelly Rolls"/>
    <property type="match status" value="1"/>
</dbReference>
<dbReference type="InterPro" id="IPR011051">
    <property type="entry name" value="RmlC_Cupin_sf"/>
</dbReference>
<sequence>MSNLKHFKLSDLDGRPPEGPLPGRLIAGTPEFRTWSMGAAPQAFLDAGLWLATPGSFRSIKQETWEIFTLLEGVVEITEDGHPPVTYRAGDTVVLGPGFTGVWNTVETVRKVFVLVDASRPLPEA</sequence>
<feature type="region of interest" description="Disordered" evidence="1">
    <location>
        <begin position="1"/>
        <end position="20"/>
    </location>
</feature>
<evidence type="ECO:0000313" key="4">
    <source>
        <dbReference type="Proteomes" id="UP000245461"/>
    </source>
</evidence>
<dbReference type="PANTHER" id="PTHR40943:SF1">
    <property type="entry name" value="CYTOPLASMIC PROTEIN"/>
    <property type="match status" value="1"/>
</dbReference>
<evidence type="ECO:0000313" key="3">
    <source>
        <dbReference type="EMBL" id="PWR25226.1"/>
    </source>
</evidence>
<dbReference type="RefSeq" id="WP_109903461.1">
    <property type="nucleotide sequence ID" value="NZ_QGLE01000002.1"/>
</dbReference>
<dbReference type="InterPro" id="IPR008579">
    <property type="entry name" value="UGlyAH_Cupin_dom"/>
</dbReference>
<feature type="domain" description="(S)-ureidoglycine aminohydrolase cupin" evidence="2">
    <location>
        <begin position="45"/>
        <end position="113"/>
    </location>
</feature>
<keyword evidence="4" id="KW-1185">Reference proteome</keyword>